<reference evidence="2" key="1">
    <citation type="submission" date="2016-11" db="UniProtKB">
        <authorList>
            <consortium name="WormBaseParasite"/>
        </authorList>
    </citation>
    <scope>IDENTIFICATION</scope>
    <source>
        <strain evidence="2">KR3021</strain>
    </source>
</reference>
<evidence type="ECO:0000313" key="1">
    <source>
        <dbReference type="Proteomes" id="UP000095286"/>
    </source>
</evidence>
<accession>A0AC35UDI2</accession>
<name>A0AC35UDI2_9BILA</name>
<sequence length="138" mass="15699">MSTMNFIPSVFLAITAHACMMVTLIYNKDTFIQNSIPQSEATNAELYGALSVSFSINVGLSITFLLLELILLFRTVYSFFVNIFLLISHTISTAILVKFTFDQHPIYHFWILFIFSSMPTFLTLLAQFAKEISFKTVC</sequence>
<evidence type="ECO:0000313" key="2">
    <source>
        <dbReference type="WBParaSite" id="RSKR_0001049200.1"/>
    </source>
</evidence>
<proteinExistence type="predicted"/>
<dbReference type="WBParaSite" id="RSKR_0001049200.1">
    <property type="protein sequence ID" value="RSKR_0001049200.1"/>
    <property type="gene ID" value="RSKR_0001049200"/>
</dbReference>
<organism evidence="1 2">
    <name type="scientific">Rhabditophanes sp. KR3021</name>
    <dbReference type="NCBI Taxonomy" id="114890"/>
    <lineage>
        <taxon>Eukaryota</taxon>
        <taxon>Metazoa</taxon>
        <taxon>Ecdysozoa</taxon>
        <taxon>Nematoda</taxon>
        <taxon>Chromadorea</taxon>
        <taxon>Rhabditida</taxon>
        <taxon>Tylenchina</taxon>
        <taxon>Panagrolaimomorpha</taxon>
        <taxon>Strongyloidoidea</taxon>
        <taxon>Alloionematidae</taxon>
        <taxon>Rhabditophanes</taxon>
    </lineage>
</organism>
<protein>
    <submittedName>
        <fullName evidence="2">Transmembrane protein 107</fullName>
    </submittedName>
</protein>
<dbReference type="Proteomes" id="UP000095286">
    <property type="component" value="Unplaced"/>
</dbReference>